<comment type="caution">
    <text evidence="8">The sequence shown here is derived from an EMBL/GenBank/DDBJ whole genome shotgun (WGS) entry which is preliminary data.</text>
</comment>
<evidence type="ECO:0000256" key="2">
    <source>
        <dbReference type="ARBA" id="ARBA00012499"/>
    </source>
</evidence>
<accession>A0A0G1MM56</accession>
<dbReference type="AlphaFoldDB" id="A0A0G1MM56"/>
<proteinExistence type="predicted"/>
<evidence type="ECO:0000313" key="8">
    <source>
        <dbReference type="EMBL" id="KKU09182.1"/>
    </source>
</evidence>
<reference evidence="8 9" key="1">
    <citation type="journal article" date="2015" name="Nature">
        <title>rRNA introns, odd ribosomes, and small enigmatic genomes across a large radiation of phyla.</title>
        <authorList>
            <person name="Brown C.T."/>
            <person name="Hug L.A."/>
            <person name="Thomas B.C."/>
            <person name="Sharon I."/>
            <person name="Castelle C.J."/>
            <person name="Singh A."/>
            <person name="Wilkins M.J."/>
            <person name="Williams K.H."/>
            <person name="Banfield J.F."/>
        </authorList>
    </citation>
    <scope>NUCLEOTIDE SEQUENCE [LARGE SCALE GENOMIC DNA]</scope>
</reference>
<evidence type="ECO:0000313" key="9">
    <source>
        <dbReference type="Proteomes" id="UP000034329"/>
    </source>
</evidence>
<evidence type="ECO:0000256" key="3">
    <source>
        <dbReference type="ARBA" id="ARBA00022723"/>
    </source>
</evidence>
<dbReference type="EMBL" id="LCLA01000047">
    <property type="protein sequence ID" value="KKU09182.1"/>
    <property type="molecule type" value="Genomic_DNA"/>
</dbReference>
<sequence length="116" mass="13124">MKFNKLTSEEKRVIEEKGTENPFTGGYDNFFDDGTFICRKCNIPLFSSKAKFDAHCGWPAFDENFPGTVKRVPDPDGMRIEIQCANCGGHLGHVFEGEKLTEKDTRHCVNSLSIKF</sequence>
<dbReference type="GO" id="GO:0030091">
    <property type="term" value="P:protein repair"/>
    <property type="evidence" value="ECO:0007669"/>
    <property type="project" value="InterPro"/>
</dbReference>
<name>A0A0G1MM56_9BACT</name>
<dbReference type="PANTHER" id="PTHR46081:SF8">
    <property type="entry name" value="PEPTIDE METHIONINE SULFOXIDE REDUCTASE 2"/>
    <property type="match status" value="1"/>
</dbReference>
<feature type="domain" description="MsrB" evidence="7">
    <location>
        <begin position="1"/>
        <end position="116"/>
    </location>
</feature>
<dbReference type="InterPro" id="IPR011057">
    <property type="entry name" value="Mss4-like_sf"/>
</dbReference>
<dbReference type="Gene3D" id="2.170.150.20">
    <property type="entry name" value="Peptide methionine sulfoxide reductase"/>
    <property type="match status" value="1"/>
</dbReference>
<dbReference type="EC" id="1.8.4.12" evidence="2"/>
<dbReference type="NCBIfam" id="NF004036">
    <property type="entry name" value="PRK05508.1"/>
    <property type="match status" value="1"/>
</dbReference>
<dbReference type="GO" id="GO:0046872">
    <property type="term" value="F:metal ion binding"/>
    <property type="evidence" value="ECO:0007669"/>
    <property type="project" value="UniProtKB-KW"/>
</dbReference>
<dbReference type="PROSITE" id="PS51790">
    <property type="entry name" value="MSRB"/>
    <property type="match status" value="1"/>
</dbReference>
<dbReference type="PANTHER" id="PTHR46081">
    <property type="entry name" value="PEPTIDE METHIONINE SULFOXIDE REDUCTASE 2"/>
    <property type="match status" value="1"/>
</dbReference>
<evidence type="ECO:0000256" key="4">
    <source>
        <dbReference type="ARBA" id="ARBA00022833"/>
    </source>
</evidence>
<comment type="cofactor">
    <cofactor evidence="1">
        <name>Zn(2+)</name>
        <dbReference type="ChEBI" id="CHEBI:29105"/>
    </cofactor>
</comment>
<dbReference type="SUPFAM" id="SSF51316">
    <property type="entry name" value="Mss4-like"/>
    <property type="match status" value="1"/>
</dbReference>
<comment type="catalytic activity">
    <reaction evidence="6">
        <text>L-methionyl-[protein] + [thioredoxin]-disulfide + H2O = L-methionyl-(R)-S-oxide-[protein] + [thioredoxin]-dithiol</text>
        <dbReference type="Rhea" id="RHEA:24164"/>
        <dbReference type="Rhea" id="RHEA-COMP:10698"/>
        <dbReference type="Rhea" id="RHEA-COMP:10700"/>
        <dbReference type="Rhea" id="RHEA-COMP:12313"/>
        <dbReference type="Rhea" id="RHEA-COMP:12314"/>
        <dbReference type="ChEBI" id="CHEBI:15377"/>
        <dbReference type="ChEBI" id="CHEBI:16044"/>
        <dbReference type="ChEBI" id="CHEBI:29950"/>
        <dbReference type="ChEBI" id="CHEBI:45764"/>
        <dbReference type="ChEBI" id="CHEBI:50058"/>
        <dbReference type="EC" id="1.8.4.12"/>
    </reaction>
</comment>
<keyword evidence="5" id="KW-0560">Oxidoreductase</keyword>
<keyword evidence="4" id="KW-0862">Zinc</keyword>
<dbReference type="InterPro" id="IPR028427">
    <property type="entry name" value="Met_Sox_Rdtase_MsrB"/>
</dbReference>
<dbReference type="Proteomes" id="UP000034329">
    <property type="component" value="Unassembled WGS sequence"/>
</dbReference>
<dbReference type="InterPro" id="IPR002579">
    <property type="entry name" value="Met_Sox_Rdtase_MsrB_dom"/>
</dbReference>
<organism evidence="8 9">
    <name type="scientific">Candidatus Woesebacteria bacterium GW2011_GWB1_45_5</name>
    <dbReference type="NCBI Taxonomy" id="1618581"/>
    <lineage>
        <taxon>Bacteria</taxon>
        <taxon>Candidatus Woeseibacteriota</taxon>
    </lineage>
</organism>
<gene>
    <name evidence="8" type="ORF">UX13_C0047G0001</name>
</gene>
<evidence type="ECO:0000256" key="5">
    <source>
        <dbReference type="ARBA" id="ARBA00023002"/>
    </source>
</evidence>
<dbReference type="GO" id="GO:0006979">
    <property type="term" value="P:response to oxidative stress"/>
    <property type="evidence" value="ECO:0007669"/>
    <property type="project" value="InterPro"/>
</dbReference>
<evidence type="ECO:0000256" key="6">
    <source>
        <dbReference type="ARBA" id="ARBA00048488"/>
    </source>
</evidence>
<feature type="non-terminal residue" evidence="8">
    <location>
        <position position="116"/>
    </location>
</feature>
<dbReference type="Pfam" id="PF01641">
    <property type="entry name" value="SelR"/>
    <property type="match status" value="1"/>
</dbReference>
<keyword evidence="3" id="KW-0479">Metal-binding</keyword>
<evidence type="ECO:0000259" key="7">
    <source>
        <dbReference type="PROSITE" id="PS51790"/>
    </source>
</evidence>
<dbReference type="GO" id="GO:0033743">
    <property type="term" value="F:peptide-methionine (R)-S-oxide reductase activity"/>
    <property type="evidence" value="ECO:0007669"/>
    <property type="project" value="UniProtKB-EC"/>
</dbReference>
<protein>
    <recommendedName>
        <fullName evidence="2">peptide-methionine (R)-S-oxide reductase</fullName>
        <ecNumber evidence="2">1.8.4.12</ecNumber>
    </recommendedName>
</protein>
<evidence type="ECO:0000256" key="1">
    <source>
        <dbReference type="ARBA" id="ARBA00001947"/>
    </source>
</evidence>